<evidence type="ECO:0000256" key="2">
    <source>
        <dbReference type="ARBA" id="ARBA00022448"/>
    </source>
</evidence>
<keyword evidence="7 9" id="KW-0472">Membrane</keyword>
<protein>
    <submittedName>
        <fullName evidence="11">Protein transport protein bet1, putative</fullName>
    </submittedName>
</protein>
<dbReference type="GeneID" id="14924967"/>
<name>L8HGY9_ACACF</name>
<feature type="domain" description="T-SNARE coiled-coil homology" evidence="10">
    <location>
        <begin position="29"/>
        <end position="91"/>
    </location>
</feature>
<proteinExistence type="predicted"/>
<dbReference type="PROSITE" id="PS50192">
    <property type="entry name" value="T_SNARE"/>
    <property type="match status" value="1"/>
</dbReference>
<dbReference type="KEGG" id="acan:ACA1_143280"/>
<evidence type="ECO:0000313" key="11">
    <source>
        <dbReference type="EMBL" id="ELR23968.1"/>
    </source>
</evidence>
<evidence type="ECO:0000256" key="9">
    <source>
        <dbReference type="SAM" id="Phobius"/>
    </source>
</evidence>
<keyword evidence="4" id="KW-0653">Protein transport</keyword>
<evidence type="ECO:0000256" key="8">
    <source>
        <dbReference type="ARBA" id="ARBA00046280"/>
    </source>
</evidence>
<evidence type="ECO:0000256" key="7">
    <source>
        <dbReference type="ARBA" id="ARBA00023136"/>
    </source>
</evidence>
<evidence type="ECO:0000256" key="6">
    <source>
        <dbReference type="ARBA" id="ARBA00023034"/>
    </source>
</evidence>
<feature type="non-terminal residue" evidence="11">
    <location>
        <position position="121"/>
    </location>
</feature>
<feature type="transmembrane region" description="Helical" evidence="9">
    <location>
        <begin position="100"/>
        <end position="118"/>
    </location>
</feature>
<keyword evidence="5 9" id="KW-1133">Transmembrane helix</keyword>
<evidence type="ECO:0000256" key="5">
    <source>
        <dbReference type="ARBA" id="ARBA00022989"/>
    </source>
</evidence>
<dbReference type="CDD" id="cd15853">
    <property type="entry name" value="SNARE_Bet1"/>
    <property type="match status" value="1"/>
</dbReference>
<dbReference type="Gene3D" id="1.20.5.110">
    <property type="match status" value="1"/>
</dbReference>
<keyword evidence="3 9" id="KW-0812">Transmembrane</keyword>
<sequence length="121" mass="13385">TGGGSLLGYDDYARRKNEEKDRLSAQSEEWLEQSNDAHLDKIGSKISAIKDLSLGIKKEIRDSNTLLDQMESGVAMTGGMLKGSIGRLADMTQTATKKHMLYLIVFVVGLFLTLYYGATFF</sequence>
<organism evidence="11 12">
    <name type="scientific">Acanthamoeba castellanii (strain ATCC 30010 / Neff)</name>
    <dbReference type="NCBI Taxonomy" id="1257118"/>
    <lineage>
        <taxon>Eukaryota</taxon>
        <taxon>Amoebozoa</taxon>
        <taxon>Discosea</taxon>
        <taxon>Longamoebia</taxon>
        <taxon>Centramoebida</taxon>
        <taxon>Acanthamoebidae</taxon>
        <taxon>Acanthamoeba</taxon>
    </lineage>
</organism>
<dbReference type="OMA" id="RLMCYLI"/>
<evidence type="ECO:0000313" key="12">
    <source>
        <dbReference type="Proteomes" id="UP000011083"/>
    </source>
</evidence>
<dbReference type="SUPFAM" id="SSF58038">
    <property type="entry name" value="SNARE fusion complex"/>
    <property type="match status" value="1"/>
</dbReference>
<dbReference type="RefSeq" id="XP_004353496.1">
    <property type="nucleotide sequence ID" value="XM_004353444.1"/>
</dbReference>
<comment type="subcellular location">
    <subcellularLocation>
        <location evidence="8">Endomembrane system</location>
        <topology evidence="8">Single-pass type IV membrane protein</topology>
    </subcellularLocation>
    <subcellularLocation>
        <location evidence="1">Golgi apparatus membrane</location>
    </subcellularLocation>
</comment>
<dbReference type="EMBL" id="KB007840">
    <property type="protein sequence ID" value="ELR23968.1"/>
    <property type="molecule type" value="Genomic_DNA"/>
</dbReference>
<dbReference type="AlphaFoldDB" id="L8HGY9"/>
<dbReference type="InterPro" id="IPR000727">
    <property type="entry name" value="T_SNARE_dom"/>
</dbReference>
<evidence type="ECO:0000256" key="3">
    <source>
        <dbReference type="ARBA" id="ARBA00022692"/>
    </source>
</evidence>
<dbReference type="VEuPathDB" id="AmoebaDB:ACA1_143280"/>
<dbReference type="GO" id="GO:0000139">
    <property type="term" value="C:Golgi membrane"/>
    <property type="evidence" value="ECO:0007669"/>
    <property type="project" value="UniProtKB-SubCell"/>
</dbReference>
<evidence type="ECO:0000256" key="1">
    <source>
        <dbReference type="ARBA" id="ARBA00004394"/>
    </source>
</evidence>
<accession>L8HGY9</accession>
<dbReference type="InterPro" id="IPR039899">
    <property type="entry name" value="BET1_SNARE"/>
</dbReference>
<reference evidence="11 12" key="1">
    <citation type="journal article" date="2013" name="Genome Biol.">
        <title>Genome of Acanthamoeba castellanii highlights extensive lateral gene transfer and early evolution of tyrosine kinase signaling.</title>
        <authorList>
            <person name="Clarke M."/>
            <person name="Lohan A.J."/>
            <person name="Liu B."/>
            <person name="Lagkouvardos I."/>
            <person name="Roy S."/>
            <person name="Zafar N."/>
            <person name="Bertelli C."/>
            <person name="Schilde C."/>
            <person name="Kianianmomeni A."/>
            <person name="Burglin T.R."/>
            <person name="Frech C."/>
            <person name="Turcotte B."/>
            <person name="Kopec K.O."/>
            <person name="Synnott J.M."/>
            <person name="Choo C."/>
            <person name="Paponov I."/>
            <person name="Finkler A."/>
            <person name="Soon Heng Tan C."/>
            <person name="Hutchins A.P."/>
            <person name="Weinmeier T."/>
            <person name="Rattei T."/>
            <person name="Chu J.S."/>
            <person name="Gimenez G."/>
            <person name="Irimia M."/>
            <person name="Rigden D.J."/>
            <person name="Fitzpatrick D.A."/>
            <person name="Lorenzo-Morales J."/>
            <person name="Bateman A."/>
            <person name="Chiu C.H."/>
            <person name="Tang P."/>
            <person name="Hegemann P."/>
            <person name="Fromm H."/>
            <person name="Raoult D."/>
            <person name="Greub G."/>
            <person name="Miranda-Saavedra D."/>
            <person name="Chen N."/>
            <person name="Nash P."/>
            <person name="Ginger M.L."/>
            <person name="Horn M."/>
            <person name="Schaap P."/>
            <person name="Caler L."/>
            <person name="Loftus B."/>
        </authorList>
    </citation>
    <scope>NUCLEOTIDE SEQUENCE [LARGE SCALE GENOMIC DNA]</scope>
    <source>
        <strain evidence="11 12">Neff</strain>
    </source>
</reference>
<evidence type="ECO:0000256" key="4">
    <source>
        <dbReference type="ARBA" id="ARBA00022927"/>
    </source>
</evidence>
<gene>
    <name evidence="11" type="ORF">ACA1_143280</name>
</gene>
<dbReference type="STRING" id="1257118.L8HGY9"/>
<dbReference type="OrthoDB" id="16161at2759"/>
<keyword evidence="6" id="KW-0333">Golgi apparatus</keyword>
<keyword evidence="2" id="KW-0813">Transport</keyword>
<dbReference type="Proteomes" id="UP000011083">
    <property type="component" value="Unassembled WGS sequence"/>
</dbReference>
<evidence type="ECO:0000259" key="10">
    <source>
        <dbReference type="PROSITE" id="PS50192"/>
    </source>
</evidence>
<dbReference type="PANTHER" id="PTHR12791">
    <property type="entry name" value="GOLGI SNARE BET1-RELATED"/>
    <property type="match status" value="1"/>
</dbReference>
<keyword evidence="12" id="KW-1185">Reference proteome</keyword>
<dbReference type="GO" id="GO:0015031">
    <property type="term" value="P:protein transport"/>
    <property type="evidence" value="ECO:0007669"/>
    <property type="project" value="UniProtKB-KW"/>
</dbReference>